<name>A0A1F8B776_9BACT</name>
<evidence type="ECO:0000313" key="2">
    <source>
        <dbReference type="Proteomes" id="UP000176404"/>
    </source>
</evidence>
<reference evidence="1 2" key="1">
    <citation type="journal article" date="2016" name="Nat. Commun.">
        <title>Thousands of microbial genomes shed light on interconnected biogeochemical processes in an aquifer system.</title>
        <authorList>
            <person name="Anantharaman K."/>
            <person name="Brown C.T."/>
            <person name="Hug L.A."/>
            <person name="Sharon I."/>
            <person name="Castelle C.J."/>
            <person name="Probst A.J."/>
            <person name="Thomas B.C."/>
            <person name="Singh A."/>
            <person name="Wilkins M.J."/>
            <person name="Karaoz U."/>
            <person name="Brodie E.L."/>
            <person name="Williams K.H."/>
            <person name="Hubbard S.S."/>
            <person name="Banfield J.F."/>
        </authorList>
    </citation>
    <scope>NUCLEOTIDE SEQUENCE [LARGE SCALE GENOMIC DNA]</scope>
</reference>
<evidence type="ECO:0000313" key="1">
    <source>
        <dbReference type="EMBL" id="OGM59892.1"/>
    </source>
</evidence>
<accession>A0A1F8B776</accession>
<comment type="caution">
    <text evidence="1">The sequence shown here is derived from an EMBL/GenBank/DDBJ whole genome shotgun (WGS) entry which is preliminary data.</text>
</comment>
<organism evidence="1 2">
    <name type="scientific">Candidatus Woesebacteria bacterium RIFCSPLOWO2_01_FULL_39_10b</name>
    <dbReference type="NCBI Taxonomy" id="1802517"/>
    <lineage>
        <taxon>Bacteria</taxon>
        <taxon>Candidatus Woeseibacteriota</taxon>
    </lineage>
</organism>
<sequence length="90" mass="10233">MSSENVANRARLTGRRMVREARIVDPESDEEEQIVEIAARYLIKLSKEGECTPILIKAGALKSGKLRPEDIRPLFEEDLETVQAILRKIK</sequence>
<dbReference type="EMBL" id="MGHD01000012">
    <property type="protein sequence ID" value="OGM59892.1"/>
    <property type="molecule type" value="Genomic_DNA"/>
</dbReference>
<dbReference type="Proteomes" id="UP000176404">
    <property type="component" value="Unassembled WGS sequence"/>
</dbReference>
<protein>
    <submittedName>
        <fullName evidence="1">Uncharacterized protein</fullName>
    </submittedName>
</protein>
<dbReference type="AlphaFoldDB" id="A0A1F8B776"/>
<gene>
    <name evidence="1" type="ORF">A2892_02820</name>
</gene>
<proteinExistence type="predicted"/>